<feature type="domain" description="SWIM-type" evidence="5">
    <location>
        <begin position="484"/>
        <end position="516"/>
    </location>
</feature>
<reference evidence="6 7" key="1">
    <citation type="submission" date="2020-10" db="EMBL/GenBank/DDBJ databases">
        <title>The Coptis chinensis genome and diversification of protoberbering-type alkaloids.</title>
        <authorList>
            <person name="Wang B."/>
            <person name="Shu S."/>
            <person name="Song C."/>
            <person name="Liu Y."/>
        </authorList>
    </citation>
    <scope>NUCLEOTIDE SEQUENCE [LARGE SCALE GENOMIC DNA]</scope>
    <source>
        <strain evidence="6">HL-2020</strain>
        <tissue evidence="6">Leaf</tissue>
    </source>
</reference>
<dbReference type="InterPro" id="IPR006564">
    <property type="entry name" value="Znf_PMZ"/>
</dbReference>
<accession>A0A835IHK6</accession>
<gene>
    <name evidence="6" type="ORF">IFM89_000011</name>
</gene>
<evidence type="ECO:0000259" key="5">
    <source>
        <dbReference type="PROSITE" id="PS50966"/>
    </source>
</evidence>
<keyword evidence="3" id="KW-0862">Zinc</keyword>
<evidence type="ECO:0000313" key="7">
    <source>
        <dbReference type="Proteomes" id="UP000631114"/>
    </source>
</evidence>
<evidence type="ECO:0000313" key="6">
    <source>
        <dbReference type="EMBL" id="KAF9618060.1"/>
    </source>
</evidence>
<dbReference type="AlphaFoldDB" id="A0A835IHK6"/>
<evidence type="ECO:0000256" key="3">
    <source>
        <dbReference type="ARBA" id="ARBA00022833"/>
    </source>
</evidence>
<dbReference type="Pfam" id="PF03108">
    <property type="entry name" value="DBD_Tnp_Mut"/>
    <property type="match status" value="1"/>
</dbReference>
<dbReference type="OrthoDB" id="125347at2759"/>
<dbReference type="PANTHER" id="PTHR31973:SF166">
    <property type="entry name" value="OS10G0104700 PROTEIN"/>
    <property type="match status" value="1"/>
</dbReference>
<protein>
    <recommendedName>
        <fullName evidence="5">SWIM-type domain-containing protein</fullName>
    </recommendedName>
</protein>
<dbReference type="Proteomes" id="UP000631114">
    <property type="component" value="Unassembled WGS sequence"/>
</dbReference>
<dbReference type="InterPro" id="IPR007527">
    <property type="entry name" value="Znf_SWIM"/>
</dbReference>
<sequence>METLAPVNPYKRAMSGRKVIAICQSGGEFVTNKDGTLSYNGGDAHAIDIDDGTTFQEFKLEIAEMWNSSHAGGTMSIKYLLPGNKRTLITISNDKDLKRMITFHGEAVTADVFVLPAELVAAHGAVSNMPGSRSSRTTASEAVIPYEHPNVVDDTPIDIAVDKNYLPSISFEAKHHKATKEWENIITGVNQRFSSAHEFRETLRKYSIAHGFAYVLKKNDPLRVTAKCKSEGCPWRVHASRLSTTPFFCIKKMNPEHTCEGSVVTSGYQATTSWVASIIKDKLQASPNYKPKDIAEDFKRDYGIELKYAQAWRGKEIAREQLQGSYEEAYKNFKKVSHEVKRLLVAEFYVAAYAPRVEVFHRSMEGLKSISPEAYNWVLEIKPEHWANAYFEGARYNHMTSNLGELFYSWVSEAHELPITQLVDAIRGRIMELIYTRRVDCNNWSTRLTPLMEEKLQKETLKAHSLQVLFSPGSTFEVRGDAIYLVDIDSWDCTCKEWHITGLPCSHAIAVFECIGRNPYDYCSRYFTVESYRLTYLESVNPVPNIDKPVEKDSPQAIVKVTPPPTRRAPGRPKMKRAGSLMKFLWKLQRIAATHSTLTFLIHQSSWATSILKPQFEDDLMFFTCATVENALATKNLLSWVELMSRLKINLSHSKIYGVGKVENIVYFVNILGCEVKSFRTV</sequence>
<dbReference type="SMART" id="SM00666">
    <property type="entry name" value="PB1"/>
    <property type="match status" value="1"/>
</dbReference>
<dbReference type="SUPFAM" id="SSF54277">
    <property type="entry name" value="CAD &amp; PB1 domains"/>
    <property type="match status" value="1"/>
</dbReference>
<comment type="caution">
    <text evidence="6">The sequence shown here is derived from an EMBL/GenBank/DDBJ whole genome shotgun (WGS) entry which is preliminary data.</text>
</comment>
<keyword evidence="7" id="KW-1185">Reference proteome</keyword>
<proteinExistence type="predicted"/>
<dbReference type="Pfam" id="PF00564">
    <property type="entry name" value="PB1"/>
    <property type="match status" value="1"/>
</dbReference>
<dbReference type="InterPro" id="IPR004332">
    <property type="entry name" value="Transposase_MuDR"/>
</dbReference>
<organism evidence="6 7">
    <name type="scientific">Coptis chinensis</name>
    <dbReference type="NCBI Taxonomy" id="261450"/>
    <lineage>
        <taxon>Eukaryota</taxon>
        <taxon>Viridiplantae</taxon>
        <taxon>Streptophyta</taxon>
        <taxon>Embryophyta</taxon>
        <taxon>Tracheophyta</taxon>
        <taxon>Spermatophyta</taxon>
        <taxon>Magnoliopsida</taxon>
        <taxon>Ranunculales</taxon>
        <taxon>Ranunculaceae</taxon>
        <taxon>Coptidoideae</taxon>
        <taxon>Coptis</taxon>
    </lineage>
</organism>
<dbReference type="SMART" id="SM00575">
    <property type="entry name" value="ZnF_PMZ"/>
    <property type="match status" value="1"/>
</dbReference>
<dbReference type="Pfam" id="PF04434">
    <property type="entry name" value="SWIM"/>
    <property type="match status" value="1"/>
</dbReference>
<dbReference type="GO" id="GO:0008270">
    <property type="term" value="F:zinc ion binding"/>
    <property type="evidence" value="ECO:0007669"/>
    <property type="project" value="UniProtKB-KW"/>
</dbReference>
<evidence type="ECO:0000256" key="1">
    <source>
        <dbReference type="ARBA" id="ARBA00022723"/>
    </source>
</evidence>
<evidence type="ECO:0000256" key="4">
    <source>
        <dbReference type="PROSITE-ProRule" id="PRU00325"/>
    </source>
</evidence>
<keyword evidence="1" id="KW-0479">Metal-binding</keyword>
<dbReference type="InterPro" id="IPR000270">
    <property type="entry name" value="PB1_dom"/>
</dbReference>
<dbReference type="EMBL" id="JADFTS010000002">
    <property type="protein sequence ID" value="KAF9618060.1"/>
    <property type="molecule type" value="Genomic_DNA"/>
</dbReference>
<dbReference type="PANTHER" id="PTHR31973">
    <property type="entry name" value="POLYPROTEIN, PUTATIVE-RELATED"/>
    <property type="match status" value="1"/>
</dbReference>
<evidence type="ECO:0000256" key="2">
    <source>
        <dbReference type="ARBA" id="ARBA00022771"/>
    </source>
</evidence>
<dbReference type="PROSITE" id="PS50966">
    <property type="entry name" value="ZF_SWIM"/>
    <property type="match status" value="1"/>
</dbReference>
<name>A0A835IHK6_9MAGN</name>
<keyword evidence="2 4" id="KW-0863">Zinc-finger</keyword>